<dbReference type="KEGG" id="bvv:BHK69_16840"/>
<proteinExistence type="predicted"/>
<dbReference type="STRING" id="1526658.BHK69_16840"/>
<accession>A0A1D7U3D9</accession>
<dbReference type="AlphaFoldDB" id="A0A1D7U3D9"/>
<feature type="transmembrane region" description="Helical" evidence="5">
    <location>
        <begin position="64"/>
        <end position="84"/>
    </location>
</feature>
<keyword evidence="2 5" id="KW-0812">Transmembrane</keyword>
<protein>
    <recommendedName>
        <fullName evidence="6">RDD domain-containing protein</fullName>
    </recommendedName>
</protein>
<evidence type="ECO:0000256" key="1">
    <source>
        <dbReference type="ARBA" id="ARBA00004141"/>
    </source>
</evidence>
<keyword evidence="4 5" id="KW-0472">Membrane</keyword>
<evidence type="ECO:0000259" key="6">
    <source>
        <dbReference type="Pfam" id="PF06271"/>
    </source>
</evidence>
<evidence type="ECO:0000256" key="3">
    <source>
        <dbReference type="ARBA" id="ARBA00022989"/>
    </source>
</evidence>
<evidence type="ECO:0000313" key="7">
    <source>
        <dbReference type="EMBL" id="AOO81894.1"/>
    </source>
</evidence>
<keyword evidence="8" id="KW-1185">Reference proteome</keyword>
<dbReference type="RefSeq" id="WP_069691104.1">
    <property type="nucleotide sequence ID" value="NZ_CP017147.1"/>
</dbReference>
<sequence length="157" mass="16576">MSDPRYGQSPITPIDPRPFQDVSGVLSSRLFAWIGDIIILFFLGSLIIVLLGILGIVTFGATWLLIPIATVATALGYAALTIGGPRQATWGMRMAGLKVETANGGRPDGVAAAVHALLFYVAAGTVALWLLDIGCGFVRADRRFGHDLLTGLVVVRG</sequence>
<dbReference type="GO" id="GO:0016020">
    <property type="term" value="C:membrane"/>
    <property type="evidence" value="ECO:0007669"/>
    <property type="project" value="UniProtKB-SubCell"/>
</dbReference>
<organism evidence="7 8">
    <name type="scientific">Bosea vaviloviae</name>
    <dbReference type="NCBI Taxonomy" id="1526658"/>
    <lineage>
        <taxon>Bacteria</taxon>
        <taxon>Pseudomonadati</taxon>
        <taxon>Pseudomonadota</taxon>
        <taxon>Alphaproteobacteria</taxon>
        <taxon>Hyphomicrobiales</taxon>
        <taxon>Boseaceae</taxon>
        <taxon>Bosea</taxon>
    </lineage>
</organism>
<dbReference type="EMBL" id="CP017147">
    <property type="protein sequence ID" value="AOO81894.1"/>
    <property type="molecule type" value="Genomic_DNA"/>
</dbReference>
<dbReference type="InterPro" id="IPR010432">
    <property type="entry name" value="RDD"/>
</dbReference>
<evidence type="ECO:0000256" key="2">
    <source>
        <dbReference type="ARBA" id="ARBA00022692"/>
    </source>
</evidence>
<feature type="domain" description="RDD" evidence="6">
    <location>
        <begin position="26"/>
        <end position="150"/>
    </location>
</feature>
<reference evidence="7 8" key="1">
    <citation type="journal article" date="2015" name="Antonie Van Leeuwenhoek">
        <title>Bosea vaviloviae sp. nov., a new species of slow-growing rhizobia isolated from nodules of the relict species Vavilovia formosa (Stev.) Fed.</title>
        <authorList>
            <person name="Safronova V.I."/>
            <person name="Kuznetsova I.G."/>
            <person name="Sazanova A.L."/>
            <person name="Kimeklis A.K."/>
            <person name="Belimov A.A."/>
            <person name="Andronov E.E."/>
            <person name="Pinaev A.G."/>
            <person name="Chizhevskaya E.P."/>
            <person name="Pukhaev A.R."/>
            <person name="Popov K.P."/>
            <person name="Willems A."/>
            <person name="Tikhonovich I.A."/>
        </authorList>
    </citation>
    <scope>NUCLEOTIDE SEQUENCE [LARGE SCALE GENOMIC DNA]</scope>
    <source>
        <strain evidence="7 8">Vaf18</strain>
    </source>
</reference>
<dbReference type="Pfam" id="PF06271">
    <property type="entry name" value="RDD"/>
    <property type="match status" value="1"/>
</dbReference>
<name>A0A1D7U3D9_9HYPH</name>
<evidence type="ECO:0000256" key="4">
    <source>
        <dbReference type="ARBA" id="ARBA00023136"/>
    </source>
</evidence>
<comment type="subcellular location">
    <subcellularLocation>
        <location evidence="1">Membrane</location>
        <topology evidence="1">Multi-pass membrane protein</topology>
    </subcellularLocation>
</comment>
<evidence type="ECO:0000256" key="5">
    <source>
        <dbReference type="SAM" id="Phobius"/>
    </source>
</evidence>
<gene>
    <name evidence="7" type="ORF">BHK69_16840</name>
</gene>
<keyword evidence="3 5" id="KW-1133">Transmembrane helix</keyword>
<evidence type="ECO:0000313" key="8">
    <source>
        <dbReference type="Proteomes" id="UP000094969"/>
    </source>
</evidence>
<feature type="transmembrane region" description="Helical" evidence="5">
    <location>
        <begin position="117"/>
        <end position="138"/>
    </location>
</feature>
<feature type="transmembrane region" description="Helical" evidence="5">
    <location>
        <begin position="30"/>
        <end position="57"/>
    </location>
</feature>
<dbReference type="Proteomes" id="UP000094969">
    <property type="component" value="Chromosome"/>
</dbReference>
<dbReference type="OrthoDB" id="7270324at2"/>